<dbReference type="Proteomes" id="UP000568380">
    <property type="component" value="Unassembled WGS sequence"/>
</dbReference>
<comment type="caution">
    <text evidence="1">The sequence shown here is derived from an EMBL/GenBank/DDBJ whole genome shotgun (WGS) entry which is preliminary data.</text>
</comment>
<evidence type="ECO:0000313" key="2">
    <source>
        <dbReference type="Proteomes" id="UP000568380"/>
    </source>
</evidence>
<gene>
    <name evidence="1" type="ORF">HNR40_002898</name>
</gene>
<sequence>MERYYELNAPPPDLPAVLGPGGDDVLALLDGLSVAPGRVPDEVDGLPVRRVGQVPSALLDRVEPGWLAALEGRRARARTRLVAAGRETRLELAEHVAMLVATPRLEPAEPGDGDALAQSGAILWLLGTLVAAALADEHDDATPTVRADRLDDTTLTGLVARGWWPVGPVDGAFVIAPLTLPRTCHA</sequence>
<evidence type="ECO:0000313" key="1">
    <source>
        <dbReference type="EMBL" id="MBB5077425.1"/>
    </source>
</evidence>
<keyword evidence="2" id="KW-1185">Reference proteome</keyword>
<proteinExistence type="predicted"/>
<protein>
    <submittedName>
        <fullName evidence="1">Uncharacterized protein</fullName>
    </submittedName>
</protein>
<reference evidence="1 2" key="1">
    <citation type="submission" date="2020-08" db="EMBL/GenBank/DDBJ databases">
        <title>Genomic Encyclopedia of Type Strains, Phase IV (KMG-IV): sequencing the most valuable type-strain genomes for metagenomic binning, comparative biology and taxonomic classification.</title>
        <authorList>
            <person name="Goeker M."/>
        </authorList>
    </citation>
    <scope>NUCLEOTIDE SEQUENCE [LARGE SCALE GENOMIC DNA]</scope>
    <source>
        <strain evidence="1 2">DSM 45385</strain>
    </source>
</reference>
<accession>A0A7W8EE98</accession>
<dbReference type="AlphaFoldDB" id="A0A7W8EE98"/>
<dbReference type="EMBL" id="JACHIN010000003">
    <property type="protein sequence ID" value="MBB5077425.1"/>
    <property type="molecule type" value="Genomic_DNA"/>
</dbReference>
<organism evidence="1 2">
    <name type="scientific">Nonomuraea endophytica</name>
    <dbReference type="NCBI Taxonomy" id="714136"/>
    <lineage>
        <taxon>Bacteria</taxon>
        <taxon>Bacillati</taxon>
        <taxon>Actinomycetota</taxon>
        <taxon>Actinomycetes</taxon>
        <taxon>Streptosporangiales</taxon>
        <taxon>Streptosporangiaceae</taxon>
        <taxon>Nonomuraea</taxon>
    </lineage>
</organism>
<dbReference type="RefSeq" id="WP_184961226.1">
    <property type="nucleotide sequence ID" value="NZ_JACHIN010000003.1"/>
</dbReference>
<name>A0A7W8EE98_9ACTN</name>